<keyword evidence="3" id="KW-1185">Reference proteome</keyword>
<dbReference type="AlphaFoldDB" id="A0A4Z1GE97"/>
<evidence type="ECO:0000313" key="3">
    <source>
        <dbReference type="Proteomes" id="UP000297814"/>
    </source>
</evidence>
<feature type="domain" description="DUF6570" evidence="1">
    <location>
        <begin position="18"/>
        <end position="101"/>
    </location>
</feature>
<proteinExistence type="predicted"/>
<comment type="caution">
    <text evidence="2">The sequence shown here is derived from an EMBL/GenBank/DDBJ whole genome shotgun (WGS) entry which is preliminary data.</text>
</comment>
<name>A0A4Z1GE97_9HELO</name>
<dbReference type="EMBL" id="PQXK01000165">
    <property type="protein sequence ID" value="TGO35256.1"/>
    <property type="molecule type" value="Genomic_DNA"/>
</dbReference>
<evidence type="ECO:0000313" key="2">
    <source>
        <dbReference type="EMBL" id="TGO35256.1"/>
    </source>
</evidence>
<dbReference type="Proteomes" id="UP000297814">
    <property type="component" value="Unassembled WGS sequence"/>
</dbReference>
<dbReference type="InterPro" id="IPR046700">
    <property type="entry name" value="DUF6570"/>
</dbReference>
<accession>A0A4Z1GE97</accession>
<gene>
    <name evidence="2" type="ORF">BHYA_0165g00280</name>
</gene>
<reference evidence="2 3" key="1">
    <citation type="submission" date="2017-12" db="EMBL/GenBank/DDBJ databases">
        <title>Comparative genomics of Botrytis spp.</title>
        <authorList>
            <person name="Valero-Jimenez C.A."/>
            <person name="Tapia P."/>
            <person name="Veloso J."/>
            <person name="Silva-Moreno E."/>
            <person name="Staats M."/>
            <person name="Valdes J.H."/>
            <person name="Van Kan J.A.L."/>
        </authorList>
    </citation>
    <scope>NUCLEOTIDE SEQUENCE [LARGE SCALE GENOMIC DNA]</scope>
    <source>
        <strain evidence="2 3">Bh0001</strain>
    </source>
</reference>
<sequence length="159" mass="17637">MADDMSVEAMGKETKKLVLKDLSFMERSLIARGNPVGSVLKLGRTKNKENEYMATRGLFVSCIQDHSNLLNILPSPEDMEDPVIRVAYTLKEAPTDISQSSWKYGHKCGRKVCVLPRAVMQNTVVGVGNSLRTTVDSSYGKNIELGICPQKEENDNTED</sequence>
<protein>
    <recommendedName>
        <fullName evidence="1">DUF6570 domain-containing protein</fullName>
    </recommendedName>
</protein>
<dbReference type="Pfam" id="PF20209">
    <property type="entry name" value="DUF6570"/>
    <property type="match status" value="1"/>
</dbReference>
<evidence type="ECO:0000259" key="1">
    <source>
        <dbReference type="Pfam" id="PF20209"/>
    </source>
</evidence>
<organism evidence="2 3">
    <name type="scientific">Botrytis hyacinthi</name>
    <dbReference type="NCBI Taxonomy" id="278943"/>
    <lineage>
        <taxon>Eukaryota</taxon>
        <taxon>Fungi</taxon>
        <taxon>Dikarya</taxon>
        <taxon>Ascomycota</taxon>
        <taxon>Pezizomycotina</taxon>
        <taxon>Leotiomycetes</taxon>
        <taxon>Helotiales</taxon>
        <taxon>Sclerotiniaceae</taxon>
        <taxon>Botrytis</taxon>
    </lineage>
</organism>